<feature type="domain" description="DUF112" evidence="2">
    <location>
        <begin position="16"/>
        <end position="437"/>
    </location>
</feature>
<dbReference type="eggNOG" id="COG3333">
    <property type="taxonomic scope" value="Bacteria"/>
</dbReference>
<feature type="transmembrane region" description="Helical" evidence="1">
    <location>
        <begin position="353"/>
        <end position="376"/>
    </location>
</feature>
<feature type="transmembrane region" description="Helical" evidence="1">
    <location>
        <begin position="57"/>
        <end position="78"/>
    </location>
</feature>
<accession>E6VX14</accession>
<feature type="transmembrane region" description="Helical" evidence="1">
    <location>
        <begin position="464"/>
        <end position="485"/>
    </location>
</feature>
<feature type="transmembrane region" description="Helical" evidence="1">
    <location>
        <begin position="6"/>
        <end position="27"/>
    </location>
</feature>
<dbReference type="AlphaFoldDB" id="E6VX14"/>
<sequence>MFDFTHLLTVVSPFNIMLMVLGVFGGLIVGSMPGLTSTMAVALLVPITFGMDVNQGLVMLVAVYIGSISGGLVSAALLNIPGTPSSVATTFDAYPMAKRGEAGKALSYGVFASFLGGLISFFALALLAPLLGAFALRFGPYEYFALAVFTLSCIISISDKSLTKGLASATVGMLMAMVGLSETDSVSRLTFGIPELQSGLSLMPVLIGMYAISQILKDVDEIKKPFKLVNVNFTAREFFSVARTFTRSIRNVVRSSLIGVGIGILPGVGPGLANIVAYTQAKAADPDPDSFGKGNPEGIIASETANNASTGGAMIPLLTLGIPGDATTMMMLGAFMIHGIQPGPLLMRDHGDLVLVILGAYFISNILMMLLQVYFIRVLIRALTIPRYVLYPVILGLCVIGSYALNSSMTDVWVFMSTGILGYLFTKRGYPLLPLVLGLILGRMAENELRVSIVMGGGNLSGYLGRPIALCFLAAAALSVVYSLYSKHRAKKRLACIPVDESAPETI</sequence>
<feature type="transmembrane region" description="Helical" evidence="1">
    <location>
        <begin position="105"/>
        <end position="135"/>
    </location>
</feature>
<evidence type="ECO:0000313" key="3">
    <source>
        <dbReference type="EMBL" id="ADU61420.1"/>
    </source>
</evidence>
<feature type="transmembrane region" description="Helical" evidence="1">
    <location>
        <begin position="388"/>
        <end position="405"/>
    </location>
</feature>
<name>E6VX14_PSEA9</name>
<dbReference type="PANTHER" id="PTHR35342">
    <property type="entry name" value="TRICARBOXYLIC TRANSPORT PROTEIN"/>
    <property type="match status" value="1"/>
</dbReference>
<dbReference type="PANTHER" id="PTHR35342:SF5">
    <property type="entry name" value="TRICARBOXYLIC TRANSPORT PROTEIN"/>
    <property type="match status" value="1"/>
</dbReference>
<dbReference type="Pfam" id="PF01970">
    <property type="entry name" value="TctA"/>
    <property type="match status" value="1"/>
</dbReference>
<reference evidence="3 4" key="2">
    <citation type="journal article" date="2014" name="Genome Announc.">
        <title>Complete Genome Sequence of the Subsurface, Mesophilic Sulfate-Reducing Bacterium Desulfovibrio aespoeensis Aspo-2.</title>
        <authorList>
            <person name="Pedersen K."/>
            <person name="Bengtsson A."/>
            <person name="Edlund J."/>
            <person name="Rabe L."/>
            <person name="Hazen T."/>
            <person name="Chakraborty R."/>
            <person name="Goodwin L."/>
            <person name="Shapiro N."/>
        </authorList>
    </citation>
    <scope>NUCLEOTIDE SEQUENCE [LARGE SCALE GENOMIC DNA]</scope>
    <source>
        <strain evidence="4">ATCC 700646 / DSM 10631 / Aspo-2</strain>
    </source>
</reference>
<keyword evidence="1" id="KW-0812">Transmembrane</keyword>
<feature type="transmembrane region" description="Helical" evidence="1">
    <location>
        <begin position="317"/>
        <end position="341"/>
    </location>
</feature>
<evidence type="ECO:0000259" key="2">
    <source>
        <dbReference type="Pfam" id="PF01970"/>
    </source>
</evidence>
<dbReference type="OrthoDB" id="9781349at2"/>
<reference evidence="4" key="1">
    <citation type="submission" date="2010-12" db="EMBL/GenBank/DDBJ databases">
        <title>Complete sequence of Desulfovibrio aespoeensis Aspo-2.</title>
        <authorList>
            <consortium name="US DOE Joint Genome Institute"/>
            <person name="Lucas S."/>
            <person name="Copeland A."/>
            <person name="Lapidus A."/>
            <person name="Cheng J.-F."/>
            <person name="Goodwin L."/>
            <person name="Pitluck S."/>
            <person name="Chertkov O."/>
            <person name="Misra M."/>
            <person name="Detter J.C."/>
            <person name="Han C."/>
            <person name="Tapia R."/>
            <person name="Land M."/>
            <person name="Hauser L."/>
            <person name="Kyrpides N."/>
            <person name="Ivanova N."/>
            <person name="Ovchinnikova G."/>
            <person name="Pedersen K."/>
            <person name="Jagevall S."/>
            <person name="Hazen T."/>
            <person name="Woyke T."/>
        </authorList>
    </citation>
    <scope>NUCLEOTIDE SEQUENCE [LARGE SCALE GENOMIC DNA]</scope>
    <source>
        <strain evidence="4">ATCC 700646 / DSM 10631 / Aspo-2</strain>
    </source>
</reference>
<organism evidence="3 4">
    <name type="scientific">Pseudodesulfovibrio aespoeensis (strain ATCC 700646 / DSM 10631 / Aspo-2)</name>
    <name type="common">Desulfovibrio aespoeensis</name>
    <dbReference type="NCBI Taxonomy" id="643562"/>
    <lineage>
        <taxon>Bacteria</taxon>
        <taxon>Pseudomonadati</taxon>
        <taxon>Thermodesulfobacteriota</taxon>
        <taxon>Desulfovibrionia</taxon>
        <taxon>Desulfovibrionales</taxon>
        <taxon>Desulfovibrionaceae</taxon>
    </lineage>
</organism>
<evidence type="ECO:0000313" key="4">
    <source>
        <dbReference type="Proteomes" id="UP000002191"/>
    </source>
</evidence>
<gene>
    <name evidence="3" type="ordered locus">Daes_0395</name>
</gene>
<dbReference type="InterPro" id="IPR002823">
    <property type="entry name" value="DUF112_TM"/>
</dbReference>
<dbReference type="KEGG" id="das:Daes_0395"/>
<dbReference type="EMBL" id="CP002431">
    <property type="protein sequence ID" value="ADU61420.1"/>
    <property type="molecule type" value="Genomic_DNA"/>
</dbReference>
<keyword evidence="1" id="KW-1133">Transmembrane helix</keyword>
<keyword evidence="4" id="KW-1185">Reference proteome</keyword>
<feature type="transmembrane region" description="Helical" evidence="1">
    <location>
        <begin position="141"/>
        <end position="158"/>
    </location>
</feature>
<dbReference type="HOGENOM" id="CLU_022936_2_0_7"/>
<proteinExistence type="predicted"/>
<dbReference type="Proteomes" id="UP000002191">
    <property type="component" value="Chromosome"/>
</dbReference>
<dbReference type="RefSeq" id="WP_013513357.1">
    <property type="nucleotide sequence ID" value="NC_014844.1"/>
</dbReference>
<keyword evidence="1" id="KW-0472">Membrane</keyword>
<dbReference type="STRING" id="643562.Daes_0395"/>
<evidence type="ECO:0000256" key="1">
    <source>
        <dbReference type="SAM" id="Phobius"/>
    </source>
</evidence>
<protein>
    <recommendedName>
        <fullName evidence="2">DUF112 domain-containing protein</fullName>
    </recommendedName>
</protein>